<evidence type="ECO:0000313" key="1">
    <source>
        <dbReference type="EMBL" id="MFC5525208.1"/>
    </source>
</evidence>
<evidence type="ECO:0008006" key="3">
    <source>
        <dbReference type="Google" id="ProtNLM"/>
    </source>
</evidence>
<gene>
    <name evidence="1" type="ORF">ACFPPA_05575</name>
</gene>
<keyword evidence="2" id="KW-1185">Reference proteome</keyword>
<reference evidence="2" key="1">
    <citation type="journal article" date="2019" name="Int. J. Syst. Evol. Microbiol.">
        <title>The Global Catalogue of Microorganisms (GCM) 10K type strain sequencing project: providing services to taxonomists for standard genome sequencing and annotation.</title>
        <authorList>
            <consortium name="The Broad Institute Genomics Platform"/>
            <consortium name="The Broad Institute Genome Sequencing Center for Infectious Disease"/>
            <person name="Wu L."/>
            <person name="Ma J."/>
        </authorList>
    </citation>
    <scope>NUCLEOTIDE SEQUENCE [LARGE SCALE GENOMIC DNA]</scope>
    <source>
        <strain evidence="2">CGMCC 1.16619</strain>
    </source>
</reference>
<organism evidence="1 2">
    <name type="scientific">Rhodanobacter ginsengisoli</name>
    <dbReference type="NCBI Taxonomy" id="418646"/>
    <lineage>
        <taxon>Bacteria</taxon>
        <taxon>Pseudomonadati</taxon>
        <taxon>Pseudomonadota</taxon>
        <taxon>Gammaproteobacteria</taxon>
        <taxon>Lysobacterales</taxon>
        <taxon>Rhodanobacteraceae</taxon>
        <taxon>Rhodanobacter</taxon>
    </lineage>
</organism>
<dbReference type="EMBL" id="JBHSNF010000001">
    <property type="protein sequence ID" value="MFC5525208.1"/>
    <property type="molecule type" value="Genomic_DNA"/>
</dbReference>
<evidence type="ECO:0000313" key="2">
    <source>
        <dbReference type="Proteomes" id="UP001596114"/>
    </source>
</evidence>
<dbReference type="Proteomes" id="UP001596114">
    <property type="component" value="Unassembled WGS sequence"/>
</dbReference>
<proteinExistence type="predicted"/>
<dbReference type="RefSeq" id="WP_377318070.1">
    <property type="nucleotide sequence ID" value="NZ_JBHSNF010000001.1"/>
</dbReference>
<comment type="caution">
    <text evidence="1">The sequence shown here is derived from an EMBL/GenBank/DDBJ whole genome shotgun (WGS) entry which is preliminary data.</text>
</comment>
<accession>A0ABW0QKB0</accession>
<sequence>MTLLSAAALQSPSSSRNAAITADLGTYATDYWPPHQVDLGLQPPSTVVSPMPVIEHPTVRSGALLRSYFEDFYYRVYITPTRLDLGNLVTAQTRSITVWNAWPDQSQSLTDLQMIGADGITATGEGALPLAFNPLQQRVWQVSVDTIGPAVIDATLSWLFAGLDPVEASITGNRLIAWMIAPDWANNLTESLAWLTDVQNAVDGSQMRQPCLPVPRREWEFTAIAEGADRRIVENALFDWSSRKWALPVWVDVTWLKSTIPAGTSVIAMDTTGLDFVEGGLVILYTSASSYELGEILTLTTASITLKQPTVNAWGKGARLLPCRTATLTDFPTLRRKSDQQIQTQVRFQAAEDCEWPAIAPAALYLGIPVLETRSNEPEDLAAAYGRQIVKIDNDIGAPTIDDFSDLTWPTQPFYWLVHGRADRAALRSLLYWFQGRGNALWLPSGNDDVTLLTTVASGATAITVAWAGITRHLHGQPGRRHLRIELKSGAVYYRRVTDSAEVDEETEQLAIDSVLGVTVTPAQVLKISWMMLATLNSDRVELGHVHESAGQATAAVTFIGVPKEEP</sequence>
<protein>
    <recommendedName>
        <fullName evidence="3">Phage tail protein</fullName>
    </recommendedName>
</protein>
<name>A0ABW0QKB0_9GAMM</name>